<dbReference type="AlphaFoldDB" id="A0A392U2B6"/>
<evidence type="ECO:0000313" key="1">
    <source>
        <dbReference type="EMBL" id="MCI66907.1"/>
    </source>
</evidence>
<proteinExistence type="predicted"/>
<feature type="non-terminal residue" evidence="1">
    <location>
        <position position="1"/>
    </location>
</feature>
<keyword evidence="2" id="KW-1185">Reference proteome</keyword>
<comment type="caution">
    <text evidence="1">The sequence shown here is derived from an EMBL/GenBank/DDBJ whole genome shotgun (WGS) entry which is preliminary data.</text>
</comment>
<accession>A0A392U2B6</accession>
<organism evidence="1 2">
    <name type="scientific">Trifolium medium</name>
    <dbReference type="NCBI Taxonomy" id="97028"/>
    <lineage>
        <taxon>Eukaryota</taxon>
        <taxon>Viridiplantae</taxon>
        <taxon>Streptophyta</taxon>
        <taxon>Embryophyta</taxon>
        <taxon>Tracheophyta</taxon>
        <taxon>Spermatophyta</taxon>
        <taxon>Magnoliopsida</taxon>
        <taxon>eudicotyledons</taxon>
        <taxon>Gunneridae</taxon>
        <taxon>Pentapetalae</taxon>
        <taxon>rosids</taxon>
        <taxon>fabids</taxon>
        <taxon>Fabales</taxon>
        <taxon>Fabaceae</taxon>
        <taxon>Papilionoideae</taxon>
        <taxon>50 kb inversion clade</taxon>
        <taxon>NPAAA clade</taxon>
        <taxon>Hologalegina</taxon>
        <taxon>IRL clade</taxon>
        <taxon>Trifolieae</taxon>
        <taxon>Trifolium</taxon>
    </lineage>
</organism>
<name>A0A392U2B6_9FABA</name>
<dbReference type="Proteomes" id="UP000265520">
    <property type="component" value="Unassembled WGS sequence"/>
</dbReference>
<dbReference type="EMBL" id="LXQA010704926">
    <property type="protein sequence ID" value="MCI66907.1"/>
    <property type="molecule type" value="Genomic_DNA"/>
</dbReference>
<reference evidence="1 2" key="1">
    <citation type="journal article" date="2018" name="Front. Plant Sci.">
        <title>Red Clover (Trifolium pratense) and Zigzag Clover (T. medium) - A Picture of Genomic Similarities and Differences.</title>
        <authorList>
            <person name="Dluhosova J."/>
            <person name="Istvanek J."/>
            <person name="Nedelnik J."/>
            <person name="Repkova J."/>
        </authorList>
    </citation>
    <scope>NUCLEOTIDE SEQUENCE [LARGE SCALE GENOMIC DNA]</scope>
    <source>
        <strain evidence="2">cv. 10/8</strain>
        <tissue evidence="1">Leaf</tissue>
    </source>
</reference>
<protein>
    <submittedName>
        <fullName evidence="1">Uncharacterized protein</fullName>
    </submittedName>
</protein>
<sequence>FVHHTPSCGLADNPGRLLGVQIPPLVCRMLSLQLLSLQLILPRILPRLCLLSILRSD</sequence>
<evidence type="ECO:0000313" key="2">
    <source>
        <dbReference type="Proteomes" id="UP000265520"/>
    </source>
</evidence>